<keyword evidence="8" id="KW-1185">Reference proteome</keyword>
<organism evidence="7 8">
    <name type="scientific">Labedaea rhizosphaerae</name>
    <dbReference type="NCBI Taxonomy" id="598644"/>
    <lineage>
        <taxon>Bacteria</taxon>
        <taxon>Bacillati</taxon>
        <taxon>Actinomycetota</taxon>
        <taxon>Actinomycetes</taxon>
        <taxon>Pseudonocardiales</taxon>
        <taxon>Pseudonocardiaceae</taxon>
        <taxon>Labedaea</taxon>
    </lineage>
</organism>
<feature type="transmembrane region" description="Helical" evidence="6">
    <location>
        <begin position="308"/>
        <end position="329"/>
    </location>
</feature>
<name>A0A4R6S8J3_LABRH</name>
<keyword evidence="5 6" id="KW-0472">Membrane</keyword>
<evidence type="ECO:0000256" key="1">
    <source>
        <dbReference type="ARBA" id="ARBA00004141"/>
    </source>
</evidence>
<feature type="transmembrane region" description="Helical" evidence="6">
    <location>
        <begin position="254"/>
        <end position="275"/>
    </location>
</feature>
<feature type="transmembrane region" description="Helical" evidence="6">
    <location>
        <begin position="212"/>
        <end position="233"/>
    </location>
</feature>
<feature type="transmembrane region" description="Helical" evidence="6">
    <location>
        <begin position="44"/>
        <end position="70"/>
    </location>
</feature>
<dbReference type="GO" id="GO:0005315">
    <property type="term" value="F:phosphate transmembrane transporter activity"/>
    <property type="evidence" value="ECO:0007669"/>
    <property type="project" value="InterPro"/>
</dbReference>
<dbReference type="RefSeq" id="WP_133852555.1">
    <property type="nucleotide sequence ID" value="NZ_SNXZ01000005.1"/>
</dbReference>
<dbReference type="EMBL" id="SNXZ01000005">
    <property type="protein sequence ID" value="TDP95186.1"/>
    <property type="molecule type" value="Genomic_DNA"/>
</dbReference>
<keyword evidence="3 6" id="KW-0812">Transmembrane</keyword>
<comment type="caution">
    <text evidence="7">The sequence shown here is derived from an EMBL/GenBank/DDBJ whole genome shotgun (WGS) entry which is preliminary data.</text>
</comment>
<evidence type="ECO:0000313" key="7">
    <source>
        <dbReference type="EMBL" id="TDP95186.1"/>
    </source>
</evidence>
<evidence type="ECO:0000256" key="5">
    <source>
        <dbReference type="ARBA" id="ARBA00023136"/>
    </source>
</evidence>
<feature type="transmembrane region" description="Helical" evidence="6">
    <location>
        <begin position="136"/>
        <end position="162"/>
    </location>
</feature>
<accession>A0A4R6S8J3</accession>
<feature type="transmembrane region" description="Helical" evidence="6">
    <location>
        <begin position="82"/>
        <end position="102"/>
    </location>
</feature>
<comment type="subcellular location">
    <subcellularLocation>
        <location evidence="1">Membrane</location>
        <topology evidence="1">Multi-pass membrane protein</topology>
    </subcellularLocation>
</comment>
<keyword evidence="4 6" id="KW-1133">Transmembrane helix</keyword>
<sequence>MTSVVLVAVIVLVVALDFTNGFHDAANAVATAVSTKALPMRPALALAAVMNLLGALAGTGVAVTVASGVIANPGEHGVAGGLRVVAAAVAGAIVWNLVTWYFGLPSSTSHALIGGLVGAALVSATSVHWAGVLDKVVIPMVVSPAVGLVLGFLVMTAILWLLRKADAHKAGRALRRAQIASVAALALGHGLQDAQKSMGMIVLALVVTGHQIGYGVPLWVVLTCAAAMAAGTYTGGKRIMRTLGRRIFQLTPPYGFAAELSASAVLYTTAFVFAAPISTTHVITSAVMGAGATRRRSAVRWGVAGDIATGWVLTLPAAALTAAAAYFVFGIG</sequence>
<dbReference type="Pfam" id="PF01384">
    <property type="entry name" value="PHO4"/>
    <property type="match status" value="1"/>
</dbReference>
<evidence type="ECO:0000256" key="2">
    <source>
        <dbReference type="ARBA" id="ARBA00022448"/>
    </source>
</evidence>
<dbReference type="InterPro" id="IPR001204">
    <property type="entry name" value="Phos_transporter"/>
</dbReference>
<evidence type="ECO:0000256" key="3">
    <source>
        <dbReference type="ARBA" id="ARBA00022692"/>
    </source>
</evidence>
<dbReference type="AlphaFoldDB" id="A0A4R6S8J3"/>
<gene>
    <name evidence="7" type="ORF">EV186_105418</name>
</gene>
<dbReference type="PANTHER" id="PTHR11101:SF80">
    <property type="entry name" value="PHOSPHATE TRANSPORTER"/>
    <property type="match status" value="1"/>
</dbReference>
<keyword evidence="2" id="KW-0813">Transport</keyword>
<protein>
    <submittedName>
        <fullName evidence="7">PiT family inorganic phosphate transporter</fullName>
    </submittedName>
</protein>
<reference evidence="7 8" key="1">
    <citation type="submission" date="2019-03" db="EMBL/GenBank/DDBJ databases">
        <title>Genomic Encyclopedia of Type Strains, Phase IV (KMG-IV): sequencing the most valuable type-strain genomes for metagenomic binning, comparative biology and taxonomic classification.</title>
        <authorList>
            <person name="Goeker M."/>
        </authorList>
    </citation>
    <scope>NUCLEOTIDE SEQUENCE [LARGE SCALE GENOMIC DNA]</scope>
    <source>
        <strain evidence="7 8">DSM 45361</strain>
    </source>
</reference>
<dbReference type="PANTHER" id="PTHR11101">
    <property type="entry name" value="PHOSPHATE TRANSPORTER"/>
    <property type="match status" value="1"/>
</dbReference>
<dbReference type="GO" id="GO:0035435">
    <property type="term" value="P:phosphate ion transmembrane transport"/>
    <property type="evidence" value="ECO:0007669"/>
    <property type="project" value="TreeGrafter"/>
</dbReference>
<dbReference type="Proteomes" id="UP000295444">
    <property type="component" value="Unassembled WGS sequence"/>
</dbReference>
<proteinExistence type="predicted"/>
<evidence type="ECO:0000256" key="6">
    <source>
        <dbReference type="SAM" id="Phobius"/>
    </source>
</evidence>
<dbReference type="OrthoDB" id="9779554at2"/>
<dbReference type="GO" id="GO:0016020">
    <property type="term" value="C:membrane"/>
    <property type="evidence" value="ECO:0007669"/>
    <property type="project" value="UniProtKB-SubCell"/>
</dbReference>
<evidence type="ECO:0000313" key="8">
    <source>
        <dbReference type="Proteomes" id="UP000295444"/>
    </source>
</evidence>
<evidence type="ECO:0000256" key="4">
    <source>
        <dbReference type="ARBA" id="ARBA00022989"/>
    </source>
</evidence>